<evidence type="ECO:0000313" key="9">
    <source>
        <dbReference type="RefSeq" id="XP_028154468.1"/>
    </source>
</evidence>
<evidence type="ECO:0000256" key="2">
    <source>
        <dbReference type="ARBA" id="ARBA00011764"/>
    </source>
</evidence>
<protein>
    <recommendedName>
        <fullName evidence="4">Myb/SANT-like DNA-binding domain-containing protein 3</fullName>
    </recommendedName>
    <alternativeName>
        <fullName evidence="3">Regulatory protein zeste</fullName>
    </alternativeName>
</protein>
<comment type="subunit">
    <text evidence="2">Self-associates forming complexes of several hundred monomers.</text>
</comment>
<keyword evidence="5" id="KW-0805">Transcription regulation</keyword>
<evidence type="ECO:0000256" key="5">
    <source>
        <dbReference type="ARBA" id="ARBA00023015"/>
    </source>
</evidence>
<dbReference type="PANTHER" id="PTHR21632">
    <property type="entry name" value="REGULATORY PROTEIN ZESTE"/>
    <property type="match status" value="1"/>
</dbReference>
<comment type="similarity">
    <text evidence="1">Belongs to the MSANTD3 family.</text>
</comment>
<evidence type="ECO:0000259" key="8">
    <source>
        <dbReference type="Pfam" id="PF13873"/>
    </source>
</evidence>
<evidence type="ECO:0000256" key="7">
    <source>
        <dbReference type="ARBA" id="ARBA00025466"/>
    </source>
</evidence>
<name>A0A6P7H9Y7_DIAVI</name>
<proteinExistence type="inferred from homology"/>
<dbReference type="InterPro" id="IPR028002">
    <property type="entry name" value="Myb_DNA-bind_5"/>
</dbReference>
<evidence type="ECO:0000256" key="6">
    <source>
        <dbReference type="ARBA" id="ARBA00023163"/>
    </source>
</evidence>
<sequence>MAKRVTNFSKNEETLLLDLVLKYKDVLDCKKTDTTNNKMKWEVWMKLAKEFNSVSGETTRDVKVLQNNVVQVRGIVYFVVCDCIKMAKRVTNFSKNKETLLLDLVLKYKDLLECKKTDTTNNKMKWEVWMKLAKEFNSVSGETTRDVKVLQNKYENLKRTKQKYASGTRGGPSQNPVFTNTDEALQEIIGPQITGMQSSYD</sequence>
<dbReference type="PANTHER" id="PTHR21632:SF5">
    <property type="entry name" value="TOMOREGULIN-2 ISOFORM X1"/>
    <property type="match status" value="1"/>
</dbReference>
<organism evidence="9">
    <name type="scientific">Diabrotica virgifera virgifera</name>
    <name type="common">western corn rootworm</name>
    <dbReference type="NCBI Taxonomy" id="50390"/>
    <lineage>
        <taxon>Eukaryota</taxon>
        <taxon>Metazoa</taxon>
        <taxon>Ecdysozoa</taxon>
        <taxon>Arthropoda</taxon>
        <taxon>Hexapoda</taxon>
        <taxon>Insecta</taxon>
        <taxon>Pterygota</taxon>
        <taxon>Neoptera</taxon>
        <taxon>Endopterygota</taxon>
        <taxon>Coleoptera</taxon>
        <taxon>Polyphaga</taxon>
        <taxon>Cucujiformia</taxon>
        <taxon>Chrysomeloidea</taxon>
        <taxon>Chrysomelidae</taxon>
        <taxon>Galerucinae</taxon>
        <taxon>Diabroticina</taxon>
        <taxon>Diabroticites</taxon>
        <taxon>Diabrotica</taxon>
    </lineage>
</organism>
<reference evidence="9" key="1">
    <citation type="submission" date="2025-08" db="UniProtKB">
        <authorList>
            <consortium name="RefSeq"/>
        </authorList>
    </citation>
    <scope>IDENTIFICATION</scope>
    <source>
        <tissue evidence="9">Whole insect</tissue>
    </source>
</reference>
<keyword evidence="6" id="KW-0804">Transcription</keyword>
<dbReference type="Pfam" id="PF13873">
    <property type="entry name" value="Myb_DNA-bind_5"/>
    <property type="match status" value="2"/>
</dbReference>
<accession>A0A6P7H9Y7</accession>
<gene>
    <name evidence="9" type="primary">LOC114348033</name>
</gene>
<dbReference type="InParanoid" id="A0A6P7H9Y7"/>
<dbReference type="AlphaFoldDB" id="A0A6P7H9Y7"/>
<feature type="domain" description="Myb/SANT-like DNA-binding" evidence="8">
    <location>
        <begin position="89"/>
        <end position="163"/>
    </location>
</feature>
<evidence type="ECO:0000256" key="1">
    <source>
        <dbReference type="ARBA" id="ARBA00007954"/>
    </source>
</evidence>
<dbReference type="RefSeq" id="XP_028154468.1">
    <property type="nucleotide sequence ID" value="XM_028298667.1"/>
</dbReference>
<feature type="domain" description="Myb/SANT-like DNA-binding" evidence="8">
    <location>
        <begin position="4"/>
        <end position="66"/>
    </location>
</feature>
<evidence type="ECO:0000256" key="4">
    <source>
        <dbReference type="ARBA" id="ARBA00021372"/>
    </source>
</evidence>
<evidence type="ECO:0000256" key="3">
    <source>
        <dbReference type="ARBA" id="ARBA00016807"/>
    </source>
</evidence>
<comment type="function">
    <text evidence="7">Involved in transvection phenomena (= synapsis-dependent gene expression), where the synaptic pairing of chromosomes carrying genes with which zeste interacts influences the expression of these genes. Zeste binds to DNA and stimulates transcription from a nearby promoter.</text>
</comment>